<dbReference type="Proteomes" id="UP000248857">
    <property type="component" value="Unassembled WGS sequence"/>
</dbReference>
<dbReference type="PANTHER" id="PTHR34203:SF15">
    <property type="entry name" value="SLL1173 PROTEIN"/>
    <property type="match status" value="1"/>
</dbReference>
<dbReference type="AlphaFoldDB" id="A0A2W1JV46"/>
<organism evidence="2 3">
    <name type="scientific">Acaryochloris thomasi RCC1774</name>
    <dbReference type="NCBI Taxonomy" id="1764569"/>
    <lineage>
        <taxon>Bacteria</taxon>
        <taxon>Bacillati</taxon>
        <taxon>Cyanobacteriota</taxon>
        <taxon>Cyanophyceae</taxon>
        <taxon>Acaryochloridales</taxon>
        <taxon>Acaryochloridaceae</taxon>
        <taxon>Acaryochloris</taxon>
        <taxon>Acaryochloris thomasi</taxon>
    </lineage>
</organism>
<dbReference type="Gene3D" id="3.40.50.150">
    <property type="entry name" value="Vaccinia Virus protein VP39"/>
    <property type="match status" value="1"/>
</dbReference>
<name>A0A2W1JV46_9CYAN</name>
<dbReference type="SUPFAM" id="SSF53335">
    <property type="entry name" value="S-adenosyl-L-methionine-dependent methyltransferases"/>
    <property type="match status" value="1"/>
</dbReference>
<dbReference type="InterPro" id="IPR052514">
    <property type="entry name" value="SAM-dependent_MTase"/>
</dbReference>
<dbReference type="EMBL" id="PQWO01000010">
    <property type="protein sequence ID" value="PZD72377.1"/>
    <property type="molecule type" value="Genomic_DNA"/>
</dbReference>
<dbReference type="RefSeq" id="WP_110987017.1">
    <property type="nucleotide sequence ID" value="NZ_CAWNWM010000010.1"/>
</dbReference>
<comment type="caution">
    <text evidence="2">The sequence shown here is derived from an EMBL/GenBank/DDBJ whole genome shotgun (WGS) entry which is preliminary data.</text>
</comment>
<evidence type="ECO:0000313" key="2">
    <source>
        <dbReference type="EMBL" id="PZD72377.1"/>
    </source>
</evidence>
<accession>A0A2W1JV46</accession>
<dbReference type="PANTHER" id="PTHR34203">
    <property type="entry name" value="METHYLTRANSFERASE, FKBM FAMILY PROTEIN"/>
    <property type="match status" value="1"/>
</dbReference>
<protein>
    <recommendedName>
        <fullName evidence="1">Methyltransferase FkbM domain-containing protein</fullName>
    </recommendedName>
</protein>
<reference evidence="2 3" key="1">
    <citation type="journal article" date="2018" name="Sci. Rep.">
        <title>A novel species of the marine cyanobacterium Acaryochloris with a unique pigment content and lifestyle.</title>
        <authorList>
            <person name="Partensky F."/>
            <person name="Six C."/>
            <person name="Ratin M."/>
            <person name="Garczarek L."/>
            <person name="Vaulot D."/>
            <person name="Probert I."/>
            <person name="Calteau A."/>
            <person name="Gourvil P."/>
            <person name="Marie D."/>
            <person name="Grebert T."/>
            <person name="Bouchier C."/>
            <person name="Le Panse S."/>
            <person name="Gachenot M."/>
            <person name="Rodriguez F."/>
            <person name="Garrido J.L."/>
        </authorList>
    </citation>
    <scope>NUCLEOTIDE SEQUENCE [LARGE SCALE GENOMIC DNA]</scope>
    <source>
        <strain evidence="2 3">RCC1774</strain>
    </source>
</reference>
<dbReference type="OrthoDB" id="9784101at2"/>
<dbReference type="NCBIfam" id="TIGR01444">
    <property type="entry name" value="fkbM_fam"/>
    <property type="match status" value="1"/>
</dbReference>
<evidence type="ECO:0000313" key="3">
    <source>
        <dbReference type="Proteomes" id="UP000248857"/>
    </source>
</evidence>
<evidence type="ECO:0000259" key="1">
    <source>
        <dbReference type="Pfam" id="PF05050"/>
    </source>
</evidence>
<gene>
    <name evidence="2" type="ORF">C1752_03605</name>
</gene>
<dbReference type="InterPro" id="IPR029063">
    <property type="entry name" value="SAM-dependent_MTases_sf"/>
</dbReference>
<sequence length="528" mass="58998">MSDRTSYSETYFQYLDALGVEVVSEMRGGVIEILEQTDWENPKTELDCNNVGVMALIEAERSDDGMMRSFYVEMAVDALQQGGSHSLCQVHLALLQSMLGDRETACDISFNLILSALQPISLLSDVPKGLMYRPLTWQITSEDMQSWFANMMEEQTAFAQGLKLASEVLWRSQFVFYSPTGFRFLQLANQTILSSVSINLRAGVSGIMNGAWESLMYLHRAAELAPQEMSVLQALHIAYRDLGQCQTAEHWLTTAQSLTSGNLHDASEQWTQVTAEQPNTYVAFDQEITLAVEPSFRSIVTSVLLAEGDWFEDEMEFWRHWLQPGMTVIDVGANVGVYTFSAAKRVGSEGRVIAVEPFSGCIRCLEETRLVNQFDWVTIYAGAASDRNGTSYLSLNSASELNELVAEENAPDGAEKVNCFTLDEICNRENLQQIDFLKIDAEGHELSVLAGSKTLLAKFKPIILYENIAGSQGSNLEVTNYLKKEGYQIHGYQPFTKALIPLASLRDYQDRLNLIAWPQDLPLTQPVS</sequence>
<dbReference type="CDD" id="cd02440">
    <property type="entry name" value="AdoMet_MTases"/>
    <property type="match status" value="1"/>
</dbReference>
<dbReference type="InterPro" id="IPR006342">
    <property type="entry name" value="FkbM_mtfrase"/>
</dbReference>
<feature type="domain" description="Methyltransferase FkbM" evidence="1">
    <location>
        <begin position="330"/>
        <end position="489"/>
    </location>
</feature>
<keyword evidence="3" id="KW-1185">Reference proteome</keyword>
<proteinExistence type="predicted"/>
<dbReference type="Pfam" id="PF05050">
    <property type="entry name" value="Methyltransf_21"/>
    <property type="match status" value="1"/>
</dbReference>